<evidence type="ECO:0000256" key="14">
    <source>
        <dbReference type="ARBA" id="ARBA00049255"/>
    </source>
</evidence>
<dbReference type="InterPro" id="IPR005147">
    <property type="entry name" value="tRNA_synthase_B5-dom"/>
</dbReference>
<keyword evidence="5 16" id="KW-0820">tRNA-binding</keyword>
<dbReference type="GO" id="GO:0004826">
    <property type="term" value="F:phenylalanine-tRNA ligase activity"/>
    <property type="evidence" value="ECO:0007669"/>
    <property type="project" value="UniProtKB-UniRule"/>
</dbReference>
<keyword evidence="21" id="KW-1185">Reference proteome</keyword>
<dbReference type="AlphaFoldDB" id="A0A1S1VBE0"/>
<dbReference type="SUPFAM" id="SSF50249">
    <property type="entry name" value="Nucleic acid-binding proteins"/>
    <property type="match status" value="1"/>
</dbReference>
<dbReference type="CDD" id="cd02796">
    <property type="entry name" value="tRNA_bind_bactPheRS"/>
    <property type="match status" value="1"/>
</dbReference>
<dbReference type="FunFam" id="2.40.50.140:FF:000045">
    <property type="entry name" value="Phenylalanine--tRNA ligase beta subunit"/>
    <property type="match status" value="1"/>
</dbReference>
<evidence type="ECO:0000259" key="19">
    <source>
        <dbReference type="PROSITE" id="PS51483"/>
    </source>
</evidence>
<dbReference type="NCBIfam" id="TIGR00472">
    <property type="entry name" value="pheT_bact"/>
    <property type="match status" value="1"/>
</dbReference>
<dbReference type="InterPro" id="IPR009061">
    <property type="entry name" value="DNA-bd_dom_put_sf"/>
</dbReference>
<dbReference type="Pfam" id="PF03484">
    <property type="entry name" value="B5"/>
    <property type="match status" value="1"/>
</dbReference>
<dbReference type="SMART" id="SM00873">
    <property type="entry name" value="B3_4"/>
    <property type="match status" value="1"/>
</dbReference>
<keyword evidence="7 15" id="KW-0479">Metal-binding</keyword>
<evidence type="ECO:0000256" key="7">
    <source>
        <dbReference type="ARBA" id="ARBA00022723"/>
    </source>
</evidence>
<dbReference type="HAMAP" id="MF_00283">
    <property type="entry name" value="Phe_tRNA_synth_beta1"/>
    <property type="match status" value="1"/>
</dbReference>
<evidence type="ECO:0000256" key="16">
    <source>
        <dbReference type="PROSITE-ProRule" id="PRU00209"/>
    </source>
</evidence>
<feature type="binding site" evidence="15">
    <location>
        <position position="463"/>
    </location>
    <ligand>
        <name>Mg(2+)</name>
        <dbReference type="ChEBI" id="CHEBI:18420"/>
        <note>shared with alpha subunit</note>
    </ligand>
</feature>
<comment type="similarity">
    <text evidence="2 15">Belongs to the phenylalanyl-tRNA synthetase beta subunit family. Type 1 subfamily.</text>
</comment>
<feature type="domain" description="B5" evidence="19">
    <location>
        <begin position="410"/>
        <end position="485"/>
    </location>
</feature>
<dbReference type="Pfam" id="PF01588">
    <property type="entry name" value="tRNA_bind"/>
    <property type="match status" value="1"/>
</dbReference>
<dbReference type="EMBL" id="MKIE01000001">
    <property type="protein sequence ID" value="OHW63149.1"/>
    <property type="molecule type" value="Genomic_DNA"/>
</dbReference>
<evidence type="ECO:0000259" key="17">
    <source>
        <dbReference type="PROSITE" id="PS50886"/>
    </source>
</evidence>
<dbReference type="GO" id="GO:0005524">
    <property type="term" value="F:ATP binding"/>
    <property type="evidence" value="ECO:0007669"/>
    <property type="project" value="UniProtKB-UniRule"/>
</dbReference>
<dbReference type="Pfam" id="PF17759">
    <property type="entry name" value="tRNA_synthFbeta"/>
    <property type="match status" value="1"/>
</dbReference>
<evidence type="ECO:0000313" key="20">
    <source>
        <dbReference type="EMBL" id="OHW63149.1"/>
    </source>
</evidence>
<dbReference type="PANTHER" id="PTHR10947:SF0">
    <property type="entry name" value="PHENYLALANINE--TRNA LIGASE BETA SUBUNIT"/>
    <property type="match status" value="1"/>
</dbReference>
<dbReference type="InterPro" id="IPR041616">
    <property type="entry name" value="PheRS_beta_core"/>
</dbReference>
<evidence type="ECO:0000256" key="1">
    <source>
        <dbReference type="ARBA" id="ARBA00004496"/>
    </source>
</evidence>
<dbReference type="STRING" id="39480.EUAN_00110"/>
<keyword evidence="10 15" id="KW-0460">Magnesium</keyword>
<dbReference type="Gene3D" id="3.50.40.10">
    <property type="entry name" value="Phenylalanyl-trna Synthetase, Chain B, domain 3"/>
    <property type="match status" value="1"/>
</dbReference>
<dbReference type="PROSITE" id="PS51447">
    <property type="entry name" value="FDX_ACB"/>
    <property type="match status" value="1"/>
</dbReference>
<reference evidence="20 21" key="1">
    <citation type="submission" date="2016-09" db="EMBL/GenBank/DDBJ databases">
        <title>Genome sequence of Eubacterium angustum.</title>
        <authorList>
            <person name="Poehlein A."/>
            <person name="Daniel R."/>
        </authorList>
    </citation>
    <scope>NUCLEOTIDE SEQUENCE [LARGE SCALE GENOMIC DNA]</scope>
    <source>
        <strain evidence="20 21">DSM 1989</strain>
    </source>
</reference>
<evidence type="ECO:0000256" key="3">
    <source>
        <dbReference type="ARBA" id="ARBA00011209"/>
    </source>
</evidence>
<evidence type="ECO:0000256" key="2">
    <source>
        <dbReference type="ARBA" id="ARBA00008653"/>
    </source>
</evidence>
<dbReference type="SUPFAM" id="SSF55681">
    <property type="entry name" value="Class II aaRS and biotin synthetases"/>
    <property type="match status" value="1"/>
</dbReference>
<dbReference type="InterPro" id="IPR005146">
    <property type="entry name" value="B3/B4_tRNA-bd"/>
</dbReference>
<dbReference type="GO" id="GO:0009328">
    <property type="term" value="C:phenylalanine-tRNA ligase complex"/>
    <property type="evidence" value="ECO:0007669"/>
    <property type="project" value="TreeGrafter"/>
</dbReference>
<feature type="binding site" evidence="15">
    <location>
        <position position="469"/>
    </location>
    <ligand>
        <name>Mg(2+)</name>
        <dbReference type="ChEBI" id="CHEBI:18420"/>
        <note>shared with alpha subunit</note>
    </ligand>
</feature>
<dbReference type="Pfam" id="PF03483">
    <property type="entry name" value="B3_4"/>
    <property type="match status" value="1"/>
</dbReference>
<organism evidence="20 21">
    <name type="scientific">Andreesenia angusta</name>
    <dbReference type="NCBI Taxonomy" id="39480"/>
    <lineage>
        <taxon>Bacteria</taxon>
        <taxon>Bacillati</taxon>
        <taxon>Bacillota</taxon>
        <taxon>Tissierellia</taxon>
        <taxon>Tissierellales</taxon>
        <taxon>Gottschalkiaceae</taxon>
        <taxon>Andreesenia</taxon>
    </lineage>
</organism>
<dbReference type="InterPro" id="IPR033714">
    <property type="entry name" value="tRNA_bind_bactPheRS"/>
</dbReference>
<dbReference type="SUPFAM" id="SSF56037">
    <property type="entry name" value="PheT/TilS domain"/>
    <property type="match status" value="1"/>
</dbReference>
<dbReference type="Gene3D" id="3.30.70.380">
    <property type="entry name" value="Ferrodoxin-fold anticodon-binding domain"/>
    <property type="match status" value="1"/>
</dbReference>
<dbReference type="GO" id="GO:0000049">
    <property type="term" value="F:tRNA binding"/>
    <property type="evidence" value="ECO:0007669"/>
    <property type="project" value="UniProtKB-UniRule"/>
</dbReference>
<dbReference type="InterPro" id="IPR002547">
    <property type="entry name" value="tRNA-bd_dom"/>
</dbReference>
<evidence type="ECO:0000259" key="18">
    <source>
        <dbReference type="PROSITE" id="PS51447"/>
    </source>
</evidence>
<feature type="binding site" evidence="15">
    <location>
        <position position="472"/>
    </location>
    <ligand>
        <name>Mg(2+)</name>
        <dbReference type="ChEBI" id="CHEBI:18420"/>
        <note>shared with alpha subunit</note>
    </ligand>
</feature>
<proteinExistence type="inferred from homology"/>
<dbReference type="Proteomes" id="UP000180254">
    <property type="component" value="Unassembled WGS sequence"/>
</dbReference>
<dbReference type="InterPro" id="IPR036690">
    <property type="entry name" value="Fdx_antiC-bd_sf"/>
</dbReference>
<evidence type="ECO:0000256" key="4">
    <source>
        <dbReference type="ARBA" id="ARBA00022490"/>
    </source>
</evidence>
<comment type="subcellular location">
    <subcellularLocation>
        <location evidence="1 15">Cytoplasm</location>
    </subcellularLocation>
</comment>
<dbReference type="SMART" id="SM00874">
    <property type="entry name" value="B5"/>
    <property type="match status" value="1"/>
</dbReference>
<dbReference type="FunFam" id="3.30.70.380:FF:000001">
    <property type="entry name" value="Phenylalanine--tRNA ligase beta subunit"/>
    <property type="match status" value="1"/>
</dbReference>
<sequence length="801" mass="88889">MLVPVKWMKDYVDIDGIDIRELADKLNSSGSHVEAIEKVDKGVEKVVVGKILEIEKHPDADKLVVTKIDVGEDEAVQIVTGASNVSEGDYVPVALVGAKLPDGLKIKKGKLRGIASYGMLCSADELGIDDSVVPKEQKDGIFILDQAYELGLDIREVMNLSEEVIEFEITPNRPDCFSIVGMARETGASIGRNITMPSAELKSEEGSIEDYFGGVEVEDSENCKRYYAKVIKDVKIGPSPMWMQTRLMEAGIRPTNNIVDITNYVMVELGQPLHAFDLNSLRGNKIVVKRAEDGTVFKTLDGVERKLDSSMLLINDGEGPVAIAGIMGGLDSEVTPETTSILVESASFDSKNIRLTSKKIGLRTEASSKFEKGLDPNISKLACERVCHLVEEIGAGTVVAGAYDQGGELPSEREIRVSVEKINGLLGKELSEERIVEILNYLEIESSVESGDVLSKIPTFRGDIAIDVDIVEEIARVYGFENIESKPLEGVLSRGKKTCKRSFEGDVKDLLVGMGLYEIMTYSFISPKVYDKLRISEHSIMRNYVTLRNPLGEDYSVMRTTLMGNALDVLSRNYKRGVESMMTCEIGNTFVPNEIPVVTLPKEKKILSIGMYGDDADFFTLKGIVENILEYMGINHAEIVREENNPSFHPGRTACIVCEEYLLGTMGEVHPEVLENYEMKERAYIAELDFDRLFYLSDRSKKYKPLPKYPSISRDIALLADEDLAVGDIERVINENGGALVEEVKLFDVYTGDQIESGKKSIAYSIVYRSEEKTLTDEEILPVHEKILSELESKLNISLRK</sequence>
<dbReference type="SUPFAM" id="SSF46955">
    <property type="entry name" value="Putative DNA-binding domain"/>
    <property type="match status" value="1"/>
</dbReference>
<name>A0A1S1VBE0_9FIRM</name>
<dbReference type="Gene3D" id="3.30.56.10">
    <property type="match status" value="2"/>
</dbReference>
<keyword evidence="11 16" id="KW-0694">RNA-binding</keyword>
<comment type="caution">
    <text evidence="20">The sequence shown here is derived from an EMBL/GenBank/DDBJ whole genome shotgun (WGS) entry which is preliminary data.</text>
</comment>
<feature type="binding site" evidence="15">
    <location>
        <position position="473"/>
    </location>
    <ligand>
        <name>Mg(2+)</name>
        <dbReference type="ChEBI" id="CHEBI:18420"/>
        <note>shared with alpha subunit</note>
    </ligand>
</feature>
<keyword evidence="8 15" id="KW-0547">Nucleotide-binding</keyword>
<dbReference type="Pfam" id="PF03147">
    <property type="entry name" value="FDX-ACB"/>
    <property type="match status" value="1"/>
</dbReference>
<dbReference type="SMART" id="SM00896">
    <property type="entry name" value="FDX-ACB"/>
    <property type="match status" value="1"/>
</dbReference>
<keyword evidence="9 15" id="KW-0067">ATP-binding</keyword>
<dbReference type="GO" id="GO:0140096">
    <property type="term" value="F:catalytic activity, acting on a protein"/>
    <property type="evidence" value="ECO:0007669"/>
    <property type="project" value="UniProtKB-ARBA"/>
</dbReference>
<dbReference type="PROSITE" id="PS50886">
    <property type="entry name" value="TRBD"/>
    <property type="match status" value="1"/>
</dbReference>
<evidence type="ECO:0000256" key="10">
    <source>
        <dbReference type="ARBA" id="ARBA00022842"/>
    </source>
</evidence>
<dbReference type="InterPro" id="IPR005121">
    <property type="entry name" value="Fdx_antiC-bd"/>
</dbReference>
<dbReference type="PROSITE" id="PS51483">
    <property type="entry name" value="B5"/>
    <property type="match status" value="1"/>
</dbReference>
<comment type="catalytic activity">
    <reaction evidence="14 15">
        <text>tRNA(Phe) + L-phenylalanine + ATP = L-phenylalanyl-tRNA(Phe) + AMP + diphosphate + H(+)</text>
        <dbReference type="Rhea" id="RHEA:19413"/>
        <dbReference type="Rhea" id="RHEA-COMP:9668"/>
        <dbReference type="Rhea" id="RHEA-COMP:9699"/>
        <dbReference type="ChEBI" id="CHEBI:15378"/>
        <dbReference type="ChEBI" id="CHEBI:30616"/>
        <dbReference type="ChEBI" id="CHEBI:33019"/>
        <dbReference type="ChEBI" id="CHEBI:58095"/>
        <dbReference type="ChEBI" id="CHEBI:78442"/>
        <dbReference type="ChEBI" id="CHEBI:78531"/>
        <dbReference type="ChEBI" id="CHEBI:456215"/>
        <dbReference type="EC" id="6.1.1.20"/>
    </reaction>
</comment>
<evidence type="ECO:0000256" key="13">
    <source>
        <dbReference type="ARBA" id="ARBA00023146"/>
    </source>
</evidence>
<keyword evidence="4 15" id="KW-0963">Cytoplasm</keyword>
<keyword evidence="13 15" id="KW-0030">Aminoacyl-tRNA synthetase</keyword>
<dbReference type="InterPro" id="IPR045864">
    <property type="entry name" value="aa-tRNA-synth_II/BPL/LPL"/>
</dbReference>
<dbReference type="NCBIfam" id="NF045760">
    <property type="entry name" value="YtpR"/>
    <property type="match status" value="1"/>
</dbReference>
<protein>
    <recommendedName>
        <fullName evidence="15">Phenylalanine--tRNA ligase beta subunit</fullName>
        <ecNumber evidence="15">6.1.1.20</ecNumber>
    </recommendedName>
    <alternativeName>
        <fullName evidence="15">Phenylalanyl-tRNA synthetase beta subunit</fullName>
        <shortName evidence="15">PheRS</shortName>
    </alternativeName>
</protein>
<dbReference type="InterPro" id="IPR045060">
    <property type="entry name" value="Phe-tRNA-ligase_IIc_bsu"/>
</dbReference>
<dbReference type="GO" id="GO:0006432">
    <property type="term" value="P:phenylalanyl-tRNA aminoacylation"/>
    <property type="evidence" value="ECO:0007669"/>
    <property type="project" value="UniProtKB-UniRule"/>
</dbReference>
<evidence type="ECO:0000256" key="15">
    <source>
        <dbReference type="HAMAP-Rule" id="MF_00283"/>
    </source>
</evidence>
<dbReference type="GO" id="GO:0016740">
    <property type="term" value="F:transferase activity"/>
    <property type="evidence" value="ECO:0007669"/>
    <property type="project" value="UniProtKB-ARBA"/>
</dbReference>
<feature type="domain" description="TRNA-binding" evidence="17">
    <location>
        <begin position="40"/>
        <end position="155"/>
    </location>
</feature>
<gene>
    <name evidence="15 20" type="primary">pheT</name>
    <name evidence="20" type="ORF">EUAN_00110</name>
</gene>
<dbReference type="GO" id="GO:0000287">
    <property type="term" value="F:magnesium ion binding"/>
    <property type="evidence" value="ECO:0007669"/>
    <property type="project" value="UniProtKB-UniRule"/>
</dbReference>
<dbReference type="FunFam" id="3.50.40.10:FF:000001">
    <property type="entry name" value="Phenylalanine--tRNA ligase beta subunit"/>
    <property type="match status" value="1"/>
</dbReference>
<comment type="cofactor">
    <cofactor evidence="15">
        <name>Mg(2+)</name>
        <dbReference type="ChEBI" id="CHEBI:18420"/>
    </cofactor>
    <text evidence="15">Binds 2 magnesium ions per tetramer.</text>
</comment>
<dbReference type="EC" id="6.1.1.20" evidence="15"/>
<dbReference type="InterPro" id="IPR012340">
    <property type="entry name" value="NA-bd_OB-fold"/>
</dbReference>
<dbReference type="Gene3D" id="3.30.930.10">
    <property type="entry name" value="Bira Bifunctional Protein, Domain 2"/>
    <property type="match status" value="1"/>
</dbReference>
<evidence type="ECO:0000256" key="8">
    <source>
        <dbReference type="ARBA" id="ARBA00022741"/>
    </source>
</evidence>
<accession>A0A1S1VBE0</accession>
<dbReference type="RefSeq" id="WP_071060439.1">
    <property type="nucleotide sequence ID" value="NZ_MKIE01000001.1"/>
</dbReference>
<evidence type="ECO:0000256" key="11">
    <source>
        <dbReference type="ARBA" id="ARBA00022884"/>
    </source>
</evidence>
<evidence type="ECO:0000256" key="5">
    <source>
        <dbReference type="ARBA" id="ARBA00022555"/>
    </source>
</evidence>
<comment type="subunit">
    <text evidence="3 15">Tetramer of two alpha and two beta subunits.</text>
</comment>
<dbReference type="PANTHER" id="PTHR10947">
    <property type="entry name" value="PHENYLALANYL-TRNA SYNTHETASE BETA CHAIN AND LEUCINE-RICH REPEAT-CONTAINING PROTEIN 47"/>
    <property type="match status" value="1"/>
</dbReference>
<feature type="domain" description="FDX-ACB" evidence="18">
    <location>
        <begin position="707"/>
        <end position="800"/>
    </location>
</feature>
<dbReference type="OrthoDB" id="9805455at2"/>
<evidence type="ECO:0000256" key="9">
    <source>
        <dbReference type="ARBA" id="ARBA00022840"/>
    </source>
</evidence>
<keyword evidence="6 15" id="KW-0436">Ligase</keyword>
<evidence type="ECO:0000256" key="12">
    <source>
        <dbReference type="ARBA" id="ARBA00022917"/>
    </source>
</evidence>
<dbReference type="CDD" id="cd00769">
    <property type="entry name" value="PheRS_beta_core"/>
    <property type="match status" value="1"/>
</dbReference>
<keyword evidence="12 15" id="KW-0648">Protein biosynthesis</keyword>
<dbReference type="InterPro" id="IPR020825">
    <property type="entry name" value="Phe-tRNA_synthase-like_B3/B4"/>
</dbReference>
<dbReference type="SUPFAM" id="SSF54991">
    <property type="entry name" value="Anticodon-binding domain of PheRS"/>
    <property type="match status" value="1"/>
</dbReference>
<dbReference type="InterPro" id="IPR004532">
    <property type="entry name" value="Phe-tRNA-ligase_IIc_bsu_bact"/>
</dbReference>
<evidence type="ECO:0000256" key="6">
    <source>
        <dbReference type="ARBA" id="ARBA00022598"/>
    </source>
</evidence>
<dbReference type="Gene3D" id="2.40.50.140">
    <property type="entry name" value="Nucleic acid-binding proteins"/>
    <property type="match status" value="1"/>
</dbReference>
<evidence type="ECO:0000313" key="21">
    <source>
        <dbReference type="Proteomes" id="UP000180254"/>
    </source>
</evidence>